<sequence length="66" mass="7388">MKGTGRFAANRLVIRGNIIVNGVVEIENGTVRSYYHFSEELPFTEWIGGTIELFEEEGVLAAYAHD</sequence>
<comment type="caution">
    <text evidence="1">The sequence shown here is derived from an EMBL/GenBank/DDBJ whole genome shotgun (WGS) entry which is preliminary data.</text>
</comment>
<proteinExistence type="predicted"/>
<dbReference type="RefSeq" id="WP_288146301.1">
    <property type="nucleotide sequence ID" value="NZ_CASYYZ010000126.1"/>
</dbReference>
<gene>
    <name evidence="1" type="ORF">HPS54_09920</name>
</gene>
<accession>A0ABX2B3I2</accession>
<evidence type="ECO:0000313" key="1">
    <source>
        <dbReference type="EMBL" id="NPE25828.1"/>
    </source>
</evidence>
<organism evidence="1 2">
    <name type="scientific">Xylanibacter caecicola</name>
    <dbReference type="NCBI Taxonomy" id="2736294"/>
    <lineage>
        <taxon>Bacteria</taxon>
        <taxon>Pseudomonadati</taxon>
        <taxon>Bacteroidota</taxon>
        <taxon>Bacteroidia</taxon>
        <taxon>Bacteroidales</taxon>
        <taxon>Prevotellaceae</taxon>
        <taxon>Xylanibacter</taxon>
    </lineage>
</organism>
<name>A0ABX2B3I2_9BACT</name>
<reference evidence="1 2" key="1">
    <citation type="submission" date="2020-05" db="EMBL/GenBank/DDBJ databases">
        <title>Distinct polysaccharide utilization as determinants for interspecies competition between intestinal Prevotella spp.</title>
        <authorList>
            <person name="Galvez E.J.C."/>
            <person name="Iljazovic A."/>
            <person name="Strowig T."/>
        </authorList>
    </citation>
    <scope>NUCLEOTIDE SEQUENCE [LARGE SCALE GENOMIC DNA]</scope>
    <source>
        <strain evidence="1 2">PCHR</strain>
    </source>
</reference>
<keyword evidence="2" id="KW-1185">Reference proteome</keyword>
<protein>
    <submittedName>
        <fullName evidence="1">Uncharacterized protein</fullName>
    </submittedName>
</protein>
<dbReference type="Proteomes" id="UP000820977">
    <property type="component" value="Unassembled WGS sequence"/>
</dbReference>
<evidence type="ECO:0000313" key="2">
    <source>
        <dbReference type="Proteomes" id="UP000820977"/>
    </source>
</evidence>
<dbReference type="EMBL" id="JABKKJ010000018">
    <property type="protein sequence ID" value="NPE25828.1"/>
    <property type="molecule type" value="Genomic_DNA"/>
</dbReference>